<evidence type="ECO:0000256" key="2">
    <source>
        <dbReference type="ARBA" id="ARBA00009516"/>
    </source>
</evidence>
<dbReference type="GO" id="GO:0044206">
    <property type="term" value="P:UMP salvage"/>
    <property type="evidence" value="ECO:0007669"/>
    <property type="project" value="UniProtKB-UniRule"/>
</dbReference>
<evidence type="ECO:0000313" key="19">
    <source>
        <dbReference type="Proteomes" id="UP000192666"/>
    </source>
</evidence>
<dbReference type="EC" id="2.4.2.9" evidence="3 15"/>
<evidence type="ECO:0000256" key="12">
    <source>
        <dbReference type="ARBA" id="ARBA00056901"/>
    </source>
</evidence>
<dbReference type="PANTHER" id="PTHR32315">
    <property type="entry name" value="ADENINE PHOSPHORIBOSYLTRANSFERASE"/>
    <property type="match status" value="1"/>
</dbReference>
<dbReference type="GO" id="GO:0000287">
    <property type="term" value="F:magnesium ion binding"/>
    <property type="evidence" value="ECO:0007669"/>
    <property type="project" value="UniProtKB-UniRule"/>
</dbReference>
<keyword evidence="16" id="KW-1133">Transmembrane helix</keyword>
<dbReference type="InterPro" id="IPR005765">
    <property type="entry name" value="UPRT"/>
</dbReference>
<feature type="binding site" evidence="15">
    <location>
        <begin position="265"/>
        <end position="267"/>
    </location>
    <ligand>
        <name>uracil</name>
        <dbReference type="ChEBI" id="CHEBI:17568"/>
    </ligand>
</feature>
<keyword evidence="8 15" id="KW-0460">Magnesium</keyword>
<evidence type="ECO:0000256" key="8">
    <source>
        <dbReference type="ARBA" id="ARBA00022842"/>
    </source>
</evidence>
<dbReference type="AlphaFoldDB" id="A0A1V8PSV0"/>
<keyword evidence="5 15" id="KW-0328">Glycosyltransferase</keyword>
<feature type="binding site" evidence="15">
    <location>
        <position position="266"/>
    </location>
    <ligand>
        <name>5-phospho-alpha-D-ribose 1-diphosphate</name>
        <dbReference type="ChEBI" id="CHEBI:58017"/>
    </ligand>
</feature>
<dbReference type="EMBL" id="NAQA01000001">
    <property type="protein sequence ID" value="OQM51805.1"/>
    <property type="molecule type" value="Genomic_DNA"/>
</dbReference>
<keyword evidence="4 15" id="KW-0021">Allosteric enzyme</keyword>
<evidence type="ECO:0000256" key="15">
    <source>
        <dbReference type="HAMAP-Rule" id="MF_01218"/>
    </source>
</evidence>
<evidence type="ECO:0000256" key="16">
    <source>
        <dbReference type="SAM" id="Phobius"/>
    </source>
</evidence>
<dbReference type="GO" id="GO:0005525">
    <property type="term" value="F:GTP binding"/>
    <property type="evidence" value="ECO:0007669"/>
    <property type="project" value="UniProtKB-KW"/>
</dbReference>
<comment type="similarity">
    <text evidence="2 15">Belongs to the UPRTase family.</text>
</comment>
<proteinExistence type="inferred from homology"/>
<dbReference type="Gene3D" id="3.40.50.2020">
    <property type="match status" value="1"/>
</dbReference>
<feature type="binding site" evidence="15">
    <location>
        <position position="141"/>
    </location>
    <ligand>
        <name>5-phospho-alpha-D-ribose 1-diphosphate</name>
        <dbReference type="ChEBI" id="CHEBI:58017"/>
    </ligand>
</feature>
<keyword evidence="7 15" id="KW-0547">Nucleotide-binding</keyword>
<feature type="binding site" evidence="15">
    <location>
        <begin position="194"/>
        <end position="202"/>
    </location>
    <ligand>
        <name>5-phospho-alpha-D-ribose 1-diphosphate</name>
        <dbReference type="ChEBI" id="CHEBI:58017"/>
    </ligand>
</feature>
<dbReference type="InterPro" id="IPR000836">
    <property type="entry name" value="PRTase_dom"/>
</dbReference>
<evidence type="ECO:0000256" key="1">
    <source>
        <dbReference type="ARBA" id="ARBA00005180"/>
    </source>
</evidence>
<gene>
    <name evidence="15" type="primary">upp</name>
    <name evidence="18" type="ORF">B5782_0151</name>
</gene>
<protein>
    <recommendedName>
        <fullName evidence="13 15">Uracil phosphoribosyltransferase</fullName>
        <ecNumber evidence="3 15">2.4.2.9</ecNumber>
    </recommendedName>
    <alternativeName>
        <fullName evidence="10 15">UMP pyrophosphorylase</fullName>
    </alternativeName>
    <alternativeName>
        <fullName evidence="14 15">UPRTase</fullName>
    </alternativeName>
</protein>
<dbReference type="UniPathway" id="UPA00574">
    <property type="reaction ID" value="UER00636"/>
</dbReference>
<dbReference type="SUPFAM" id="SSF53271">
    <property type="entry name" value="PRTase-like"/>
    <property type="match status" value="1"/>
</dbReference>
<comment type="catalytic activity">
    <reaction evidence="11 15">
        <text>UMP + diphosphate = 5-phospho-alpha-D-ribose 1-diphosphate + uracil</text>
        <dbReference type="Rhea" id="RHEA:13017"/>
        <dbReference type="ChEBI" id="CHEBI:17568"/>
        <dbReference type="ChEBI" id="CHEBI:33019"/>
        <dbReference type="ChEBI" id="CHEBI:57865"/>
        <dbReference type="ChEBI" id="CHEBI:58017"/>
        <dbReference type="EC" id="2.4.2.9"/>
    </reaction>
</comment>
<sequence length="276" mass="30410">MHSPGLHFLPLRAAFAPTGAFVVRRFPLFLNFVAFFIRFFIVFLDSFPGSRAFPRNYGLRLENMDIHVLNHPLVDHKLTVLRDKNTPSSTFRELVSELVMLEAYEATRDIAVVDKPIETPVAPMVGKHIASPAPIIVPVLRAGLGMLDGMTKMIPSAEVGFLGMKRDEENPTQQITYANRLPDDLSGRQCFLIDPMLATGGTLVAATHYLAERGAKDVTAVCILGAPEGLKFVEENLDPSIKFKLVLCAVDEKLNDKCYIVPGLGDAGDRLYGVID</sequence>
<keyword evidence="9 15" id="KW-0342">GTP-binding</keyword>
<keyword evidence="16" id="KW-0812">Transmembrane</keyword>
<comment type="cofactor">
    <cofactor evidence="15">
        <name>Mg(2+)</name>
        <dbReference type="ChEBI" id="CHEBI:18420"/>
    </cofactor>
    <text evidence="15">Binds 1 Mg(2+) ion per subunit. The magnesium is bound as Mg-PRPP.</text>
</comment>
<dbReference type="NCBIfam" id="TIGR01091">
    <property type="entry name" value="upp"/>
    <property type="match status" value="1"/>
</dbReference>
<dbReference type="PANTHER" id="PTHR32315:SF4">
    <property type="entry name" value="URACIL PHOSPHORIBOSYLTRANSFERASE, CHLOROPLASTIC"/>
    <property type="match status" value="1"/>
</dbReference>
<feature type="transmembrane region" description="Helical" evidence="16">
    <location>
        <begin position="28"/>
        <end position="47"/>
    </location>
</feature>
<dbReference type="GO" id="GO:0005737">
    <property type="term" value="C:cytoplasm"/>
    <property type="evidence" value="ECO:0007669"/>
    <property type="project" value="UniProtKB-ARBA"/>
</dbReference>
<dbReference type="InterPro" id="IPR034332">
    <property type="entry name" value="Upp_B"/>
</dbReference>
<dbReference type="NCBIfam" id="NF001097">
    <property type="entry name" value="PRK00129.1"/>
    <property type="match status" value="1"/>
</dbReference>
<evidence type="ECO:0000256" key="5">
    <source>
        <dbReference type="ARBA" id="ARBA00022676"/>
    </source>
</evidence>
<keyword evidence="16" id="KW-0472">Membrane</keyword>
<feature type="domain" description="Phosphoribosyltransferase" evidence="17">
    <location>
        <begin position="68"/>
        <end position="273"/>
    </location>
</feature>
<comment type="caution">
    <text evidence="18">The sequence shown here is derived from an EMBL/GenBank/DDBJ whole genome shotgun (WGS) entry which is preliminary data.</text>
</comment>
<feature type="binding site" evidence="15">
    <location>
        <position position="166"/>
    </location>
    <ligand>
        <name>5-phospho-alpha-D-ribose 1-diphosphate</name>
        <dbReference type="ChEBI" id="CHEBI:58017"/>
    </ligand>
</feature>
<feature type="binding site" evidence="15">
    <location>
        <position position="260"/>
    </location>
    <ligand>
        <name>uracil</name>
        <dbReference type="ChEBI" id="CHEBI:17568"/>
    </ligand>
</feature>
<accession>A0A1V8PSV0</accession>
<dbReference type="HAMAP" id="MF_01218_B">
    <property type="entry name" value="Upp_B"/>
    <property type="match status" value="1"/>
</dbReference>
<evidence type="ECO:0000256" key="9">
    <source>
        <dbReference type="ARBA" id="ARBA00023134"/>
    </source>
</evidence>
<keyword evidence="6 15" id="KW-0808">Transferase</keyword>
<dbReference type="GO" id="GO:0006223">
    <property type="term" value="P:uracil salvage"/>
    <property type="evidence" value="ECO:0007669"/>
    <property type="project" value="InterPro"/>
</dbReference>
<dbReference type="Proteomes" id="UP000192666">
    <property type="component" value="Unassembled WGS sequence"/>
</dbReference>
<comment type="function">
    <text evidence="12 15">Catalyzes the conversion of uracil and 5-phospho-alpha-D-ribose 1-diphosphate (PRPP) to UMP and diphosphate.</text>
</comment>
<evidence type="ECO:0000256" key="11">
    <source>
        <dbReference type="ARBA" id="ARBA00052919"/>
    </source>
</evidence>
<evidence type="ECO:0000256" key="13">
    <source>
        <dbReference type="ARBA" id="ARBA00072146"/>
    </source>
</evidence>
<evidence type="ECO:0000259" key="17">
    <source>
        <dbReference type="Pfam" id="PF14681"/>
    </source>
</evidence>
<evidence type="ECO:0000256" key="6">
    <source>
        <dbReference type="ARBA" id="ARBA00022679"/>
    </source>
</evidence>
<evidence type="ECO:0000256" key="3">
    <source>
        <dbReference type="ARBA" id="ARBA00011894"/>
    </source>
</evidence>
<evidence type="ECO:0000256" key="10">
    <source>
        <dbReference type="ARBA" id="ARBA00031082"/>
    </source>
</evidence>
<evidence type="ECO:0000256" key="14">
    <source>
        <dbReference type="ARBA" id="ARBA00079807"/>
    </source>
</evidence>
<evidence type="ECO:0000313" key="18">
    <source>
        <dbReference type="EMBL" id="OQM51805.1"/>
    </source>
</evidence>
<name>A0A1V8PSV0_9BIFI</name>
<comment type="activity regulation">
    <text evidence="15">Allosterically activated by GTP.</text>
</comment>
<reference evidence="18 19" key="1">
    <citation type="submission" date="2017-03" db="EMBL/GenBank/DDBJ databases">
        <title>Maternal inheritance of bifidobacteria.</title>
        <authorList>
            <person name="Lugli G.A."/>
            <person name="Duranti S."/>
            <person name="Milani C."/>
            <person name="Mancabelli L."/>
        </authorList>
    </citation>
    <scope>NUCLEOTIDE SEQUENCE [LARGE SCALE GENOMIC DNA]</scope>
    <source>
        <strain evidence="18 19">1899B</strain>
    </source>
</reference>
<dbReference type="FunFam" id="3.40.50.2020:FF:000003">
    <property type="entry name" value="Uracil phosphoribosyltransferase"/>
    <property type="match status" value="1"/>
</dbReference>
<evidence type="ECO:0000256" key="4">
    <source>
        <dbReference type="ARBA" id="ARBA00022533"/>
    </source>
</evidence>
<dbReference type="InterPro" id="IPR029057">
    <property type="entry name" value="PRTase-like"/>
</dbReference>
<dbReference type="CDD" id="cd06223">
    <property type="entry name" value="PRTases_typeI"/>
    <property type="match status" value="1"/>
</dbReference>
<dbReference type="Pfam" id="PF14681">
    <property type="entry name" value="UPRTase"/>
    <property type="match status" value="1"/>
</dbReference>
<dbReference type="InterPro" id="IPR050054">
    <property type="entry name" value="UPRTase/APRTase"/>
</dbReference>
<comment type="pathway">
    <text evidence="1 15">Pyrimidine metabolism; UMP biosynthesis via salvage pathway; UMP from uracil: step 1/1.</text>
</comment>
<evidence type="ECO:0000256" key="7">
    <source>
        <dbReference type="ARBA" id="ARBA00022741"/>
    </source>
</evidence>
<dbReference type="GO" id="GO:0004845">
    <property type="term" value="F:uracil phosphoribosyltransferase activity"/>
    <property type="evidence" value="ECO:0007669"/>
    <property type="project" value="UniProtKB-UniRule"/>
</dbReference>
<organism evidence="18 19">
    <name type="scientific">Bifidobacterium catenulatum</name>
    <dbReference type="NCBI Taxonomy" id="1686"/>
    <lineage>
        <taxon>Bacteria</taxon>
        <taxon>Bacillati</taxon>
        <taxon>Actinomycetota</taxon>
        <taxon>Actinomycetes</taxon>
        <taxon>Bifidobacteriales</taxon>
        <taxon>Bifidobacteriaceae</taxon>
        <taxon>Bifidobacterium</taxon>
    </lineage>
</organism>